<comment type="subcellular location">
    <subcellularLocation>
        <location evidence="1">Membrane</location>
        <topology evidence="1">Multi-pass membrane protein</topology>
    </subcellularLocation>
</comment>
<feature type="region of interest" description="Disordered" evidence="10">
    <location>
        <begin position="908"/>
        <end position="949"/>
    </location>
</feature>
<evidence type="ECO:0000313" key="12">
    <source>
        <dbReference type="EMBL" id="CAD1826969.1"/>
    </source>
</evidence>
<evidence type="ECO:0000259" key="11">
    <source>
        <dbReference type="Pfam" id="PF14159"/>
    </source>
</evidence>
<dbReference type="SUPFAM" id="SSF53697">
    <property type="entry name" value="SIS domain"/>
    <property type="match status" value="1"/>
</dbReference>
<evidence type="ECO:0000256" key="1">
    <source>
        <dbReference type="ARBA" id="ARBA00004141"/>
    </source>
</evidence>
<dbReference type="NCBIfam" id="NF010696">
    <property type="entry name" value="PRK14096.1"/>
    <property type="match status" value="1"/>
</dbReference>
<feature type="compositionally biased region" description="Basic and acidic residues" evidence="10">
    <location>
        <begin position="644"/>
        <end position="654"/>
    </location>
</feature>
<proteinExistence type="inferred from homology"/>
<feature type="repeat" description="PPR" evidence="8">
    <location>
        <begin position="1120"/>
        <end position="1154"/>
    </location>
</feature>
<dbReference type="Pfam" id="PF14159">
    <property type="entry name" value="CAAD"/>
    <property type="match status" value="1"/>
</dbReference>
<feature type="region of interest" description="Disordered" evidence="10">
    <location>
        <begin position="764"/>
        <end position="783"/>
    </location>
</feature>
<keyword evidence="3 9" id="KW-0312">Gluconeogenesis</keyword>
<dbReference type="Pfam" id="PF01535">
    <property type="entry name" value="PPR"/>
    <property type="match status" value="1"/>
</dbReference>
<dbReference type="GO" id="GO:0006094">
    <property type="term" value="P:gluconeogenesis"/>
    <property type="evidence" value="ECO:0007669"/>
    <property type="project" value="UniProtKB-KW"/>
</dbReference>
<dbReference type="InterPro" id="IPR046348">
    <property type="entry name" value="SIS_dom_sf"/>
</dbReference>
<dbReference type="EMBL" id="LR862146">
    <property type="protein sequence ID" value="CAD1826969.1"/>
    <property type="molecule type" value="Genomic_DNA"/>
</dbReference>
<dbReference type="UniPathway" id="UPA00109">
    <property type="reaction ID" value="UER00181"/>
</dbReference>
<dbReference type="NCBIfam" id="TIGR00756">
    <property type="entry name" value="PPR"/>
    <property type="match status" value="5"/>
</dbReference>
<dbReference type="CDD" id="cd05015">
    <property type="entry name" value="SIS_PGI_1"/>
    <property type="match status" value="1"/>
</dbReference>
<evidence type="ECO:0000256" key="5">
    <source>
        <dbReference type="ARBA" id="ARBA00022946"/>
    </source>
</evidence>
<dbReference type="InterPro" id="IPR001672">
    <property type="entry name" value="G6P_Isomerase"/>
</dbReference>
<sequence>MASTSVVILGPPSTLRRPPRSLFLRPDAASLRVAPFRRRLLPPHCIADLSRSSSGPIEKNPGGIEQDPIRLWNRYVDWLYHHKDLNLSLDVSRIGFTDEFVKRMEPRLEKVIQVMQKLEKGAIANPDERRMVGHYWLRSPRLAPTKYLKSQIENTLKDIREFADHIVKGEIKPPSSTAARFTQILCIGIGGSAIGPQFVAEALAPETPSLKIRFIDSTDPAGIDHQIAQIGGELASTLVIAISKTGAYPETRKGLLEVQGAFQKAGLDFPKQAVAITQESSLLDNFAKAKGWLKRFPMFDWVGGRHSVMSAAGLLPAALQGIKIDEILKGAALMDEETRTTELRKNPAALLAMCWYWASKAVGSKDMIVLPYEDNFLLLRRYLQQLVMESLGKEFDLNGNRINEDVSVPGNKGSTDQHAYVQQLREGAHNFFVTFIKVLGHRSPTQKDELEPGVTFGDYLFGILQGTRSVLYANNRESITVTVKEVNPAAVGALIALYERAVGIYASLLNINAYPDPGIEAGKRAAGEVLALQKTVLKVLNDARCKEPDEALSLMEIADRCNATKQAQKWRPHPLYAPPSLPHRRLFVPNPPLLLPPRSTPSLPHAKTLLSRSKQGLCFSGAEWPKSTSSEETTATVAVSNKFGNDEAPEKIEKSSYGGGFGEESSPNMGDGEENPSGDFLDQLNLKLDIGDTSNILIYGTTALVALWISSAIISAIDSLPVFPKVMEVVGLGFTIWFSSRYLIFKSNRDELFAKIDELKQQRERSGTEQISATSWDETSSSPPPIQALSFPVPVPVPISSPAMDLPSPIPQTLLLLLTFPVSCSSSSGSRSGSQAPSRFVSHAAAVRIINSAQDPQRALDVFNSVALQRGFAHNDATYSALLLRLARARKLRAVDALLRRMRREPCRFHEAPSSPSPPSSSPAASPSRGRPPHLPLHPRHRPPPPLPRAVAATLNLLVDAGRFDLARDLLSRVEHPNSCVRNIVVKLHCKAGDLGAALRVLDEMRDSKTAPPNLITYSTLMKGLCKQGRLKDAFHLFEEMIDRDRIAPDPLTYNVLIDGFCRQGRLDKASAVLSFMRNNNCEPNVFNYSTLMNGYCKEGKVEEAKKVFDEMRSSGLAPDAVSYTTLIGCLCRLGRVDEGIELAREMREKGCKADVVAYNVVIED</sequence>
<keyword evidence="5" id="KW-0809">Transit peptide</keyword>
<feature type="repeat" description="PPR" evidence="8">
    <location>
        <begin position="1050"/>
        <end position="1084"/>
    </location>
</feature>
<dbReference type="InterPro" id="IPR025564">
    <property type="entry name" value="CAAD_dom"/>
</dbReference>
<name>A0A6V7P839_ANACO</name>
<dbReference type="PRINTS" id="PR00662">
    <property type="entry name" value="G6PISOMERASE"/>
</dbReference>
<keyword evidence="7 9" id="KW-0413">Isomerase</keyword>
<dbReference type="GO" id="GO:0097367">
    <property type="term" value="F:carbohydrate derivative binding"/>
    <property type="evidence" value="ECO:0007669"/>
    <property type="project" value="InterPro"/>
</dbReference>
<feature type="repeat" description="PPR" evidence="8">
    <location>
        <begin position="978"/>
        <end position="1012"/>
    </location>
</feature>
<dbReference type="GO" id="GO:0004347">
    <property type="term" value="F:glucose-6-phosphate isomerase activity"/>
    <property type="evidence" value="ECO:0007669"/>
    <property type="project" value="UniProtKB-EC"/>
</dbReference>
<evidence type="ECO:0000256" key="6">
    <source>
        <dbReference type="ARBA" id="ARBA00023152"/>
    </source>
</evidence>
<dbReference type="Pfam" id="PF13041">
    <property type="entry name" value="PPR_2"/>
    <property type="match status" value="2"/>
</dbReference>
<protein>
    <recommendedName>
        <fullName evidence="9">Glucose-6-phosphate isomerase</fullName>
        <ecNumber evidence="9">5.3.1.9</ecNumber>
    </recommendedName>
</protein>
<dbReference type="PROSITE" id="PS51463">
    <property type="entry name" value="P_GLUCOSE_ISOMERASE_3"/>
    <property type="match status" value="1"/>
</dbReference>
<dbReference type="CDD" id="cd05016">
    <property type="entry name" value="SIS_PGI_2"/>
    <property type="match status" value="1"/>
</dbReference>
<dbReference type="GO" id="GO:0005829">
    <property type="term" value="C:cytosol"/>
    <property type="evidence" value="ECO:0007669"/>
    <property type="project" value="TreeGrafter"/>
</dbReference>
<evidence type="ECO:0000256" key="2">
    <source>
        <dbReference type="ARBA" id="ARBA00006604"/>
    </source>
</evidence>
<evidence type="ECO:0000256" key="4">
    <source>
        <dbReference type="ARBA" id="ARBA00022737"/>
    </source>
</evidence>
<feature type="repeat" description="PPR" evidence="8">
    <location>
        <begin position="1085"/>
        <end position="1119"/>
    </location>
</feature>
<keyword evidence="4" id="KW-0677">Repeat</keyword>
<comment type="pathway">
    <text evidence="9">Carbohydrate degradation; glycolysis; D-glyceraldehyde 3-phosphate and glycerone phosphate from D-glucose: step 2/4.</text>
</comment>
<dbReference type="InterPro" id="IPR002885">
    <property type="entry name" value="PPR_rpt"/>
</dbReference>
<evidence type="ECO:0000256" key="8">
    <source>
        <dbReference type="PROSITE-ProRule" id="PRU00708"/>
    </source>
</evidence>
<organism evidence="12">
    <name type="scientific">Ananas comosus var. bracteatus</name>
    <name type="common">red pineapple</name>
    <dbReference type="NCBI Taxonomy" id="296719"/>
    <lineage>
        <taxon>Eukaryota</taxon>
        <taxon>Viridiplantae</taxon>
        <taxon>Streptophyta</taxon>
        <taxon>Embryophyta</taxon>
        <taxon>Tracheophyta</taxon>
        <taxon>Spermatophyta</taxon>
        <taxon>Magnoliopsida</taxon>
        <taxon>Liliopsida</taxon>
        <taxon>Poales</taxon>
        <taxon>Bromeliaceae</taxon>
        <taxon>Bromelioideae</taxon>
        <taxon>Ananas</taxon>
    </lineage>
</organism>
<feature type="compositionally biased region" description="Polar residues" evidence="10">
    <location>
        <begin position="768"/>
        <end position="781"/>
    </location>
</feature>
<dbReference type="HAMAP" id="MF_00473">
    <property type="entry name" value="G6P_isomerase"/>
    <property type="match status" value="1"/>
</dbReference>
<accession>A0A6V7P839</accession>
<dbReference type="PANTHER" id="PTHR11469:SF1">
    <property type="entry name" value="GLUCOSE-6-PHOSPHATE ISOMERASE"/>
    <property type="match status" value="1"/>
</dbReference>
<dbReference type="GO" id="GO:0016020">
    <property type="term" value="C:membrane"/>
    <property type="evidence" value="ECO:0007669"/>
    <property type="project" value="UniProtKB-SubCell"/>
</dbReference>
<dbReference type="InterPro" id="IPR011990">
    <property type="entry name" value="TPR-like_helical_dom_sf"/>
</dbReference>
<dbReference type="EC" id="5.3.1.9" evidence="9"/>
<dbReference type="InterPro" id="IPR035476">
    <property type="entry name" value="SIS_PGI_1"/>
</dbReference>
<dbReference type="Pfam" id="PF00342">
    <property type="entry name" value="PGI"/>
    <property type="match status" value="2"/>
</dbReference>
<evidence type="ECO:0000256" key="10">
    <source>
        <dbReference type="SAM" id="MobiDB-lite"/>
    </source>
</evidence>
<feature type="region of interest" description="Disordered" evidence="10">
    <location>
        <begin position="644"/>
        <end position="674"/>
    </location>
</feature>
<dbReference type="Gene3D" id="1.25.40.10">
    <property type="entry name" value="Tetratricopeptide repeat domain"/>
    <property type="match status" value="3"/>
</dbReference>
<comment type="similarity">
    <text evidence="2 9">Belongs to the GPI family.</text>
</comment>
<evidence type="ECO:0000256" key="9">
    <source>
        <dbReference type="RuleBase" id="RU000612"/>
    </source>
</evidence>
<evidence type="ECO:0000256" key="7">
    <source>
        <dbReference type="ARBA" id="ARBA00023235"/>
    </source>
</evidence>
<dbReference type="PROSITE" id="PS51375">
    <property type="entry name" value="PPR"/>
    <property type="match status" value="5"/>
</dbReference>
<feature type="domain" description="Cyanobacterial aminoacyl-tRNA synthetase CAAD" evidence="11">
    <location>
        <begin position="694"/>
        <end position="762"/>
    </location>
</feature>
<dbReference type="AlphaFoldDB" id="A0A6V7P839"/>
<dbReference type="GO" id="GO:0048029">
    <property type="term" value="F:monosaccharide binding"/>
    <property type="evidence" value="ECO:0007669"/>
    <property type="project" value="TreeGrafter"/>
</dbReference>
<dbReference type="GO" id="GO:0051156">
    <property type="term" value="P:glucose 6-phosphate metabolic process"/>
    <property type="evidence" value="ECO:0007669"/>
    <property type="project" value="TreeGrafter"/>
</dbReference>
<comment type="catalytic activity">
    <reaction evidence="9">
        <text>alpha-D-glucose 6-phosphate = beta-D-fructose 6-phosphate</text>
        <dbReference type="Rhea" id="RHEA:11816"/>
        <dbReference type="ChEBI" id="CHEBI:57634"/>
        <dbReference type="ChEBI" id="CHEBI:58225"/>
        <dbReference type="EC" id="5.3.1.9"/>
    </reaction>
</comment>
<dbReference type="FunFam" id="3.40.50.10490:FF:000023">
    <property type="entry name" value="Glucose-6-phosphate isomerase"/>
    <property type="match status" value="1"/>
</dbReference>
<gene>
    <name evidence="12" type="ORF">CB5_LOCUS10180</name>
</gene>
<dbReference type="InterPro" id="IPR035482">
    <property type="entry name" value="SIS_PGI_2"/>
</dbReference>
<dbReference type="PANTHER" id="PTHR11469">
    <property type="entry name" value="GLUCOSE-6-PHOSPHATE ISOMERASE"/>
    <property type="match status" value="1"/>
</dbReference>
<dbReference type="Gene3D" id="3.40.50.10490">
    <property type="entry name" value="Glucose-6-phosphate isomerase like protein, domain 1"/>
    <property type="match status" value="2"/>
</dbReference>
<dbReference type="FunFam" id="3.40.50.10490:FF:000021">
    <property type="entry name" value="Glucose-6-phosphate isomerase"/>
    <property type="match status" value="1"/>
</dbReference>
<evidence type="ECO:0000256" key="3">
    <source>
        <dbReference type="ARBA" id="ARBA00022432"/>
    </source>
</evidence>
<feature type="repeat" description="PPR" evidence="8">
    <location>
        <begin position="1014"/>
        <end position="1048"/>
    </location>
</feature>
<reference evidence="12" key="1">
    <citation type="submission" date="2020-07" db="EMBL/GenBank/DDBJ databases">
        <authorList>
            <person name="Lin J."/>
        </authorList>
    </citation>
    <scope>NUCLEOTIDE SEQUENCE</scope>
</reference>
<dbReference type="GO" id="GO:0006096">
    <property type="term" value="P:glycolytic process"/>
    <property type="evidence" value="ECO:0007669"/>
    <property type="project" value="UniProtKB-UniPathway"/>
</dbReference>
<keyword evidence="6 9" id="KW-0324">Glycolysis</keyword>